<dbReference type="EMBL" id="CP043839">
    <property type="protein sequence ID" value="WOF12314.1"/>
    <property type="molecule type" value="Genomic_DNA"/>
</dbReference>
<reference evidence="2 4" key="2">
    <citation type="submission" date="2020-03" db="EMBL/GenBank/DDBJ databases">
        <title>Genomic Encyclopedia of Type Strains, Phase IV (KMG-IV): sequencing the most valuable type-strain genomes for metagenomic binning, comparative biology and taxonomic classification.</title>
        <authorList>
            <person name="Goeker M."/>
        </authorList>
    </citation>
    <scope>NUCLEOTIDE SEQUENCE [LARGE SCALE GENOMIC DNA]</scope>
    <source>
        <strain evidence="2 4">DSM 105722</strain>
    </source>
</reference>
<keyword evidence="2" id="KW-0540">Nuclease</keyword>
<organism evidence="2 4">
    <name type="scientific">Butyricimonas paravirosa</name>
    <dbReference type="NCBI Taxonomy" id="1472417"/>
    <lineage>
        <taxon>Bacteria</taxon>
        <taxon>Pseudomonadati</taxon>
        <taxon>Bacteroidota</taxon>
        <taxon>Bacteroidia</taxon>
        <taxon>Bacteroidales</taxon>
        <taxon>Odoribacteraceae</taxon>
        <taxon>Butyricimonas</taxon>
    </lineage>
</organism>
<evidence type="ECO:0000256" key="1">
    <source>
        <dbReference type="SAM" id="SignalP"/>
    </source>
</evidence>
<proteinExistence type="predicted"/>
<protein>
    <submittedName>
        <fullName evidence="2">Putative phage-related endonuclease</fullName>
    </submittedName>
</protein>
<accession>A0A7X5YGM0</accession>
<feature type="chain" id="PRO_5031023068" evidence="1">
    <location>
        <begin position="26"/>
        <end position="148"/>
    </location>
</feature>
<dbReference type="AlphaFoldDB" id="A0A7X5YGM0"/>
<keyword evidence="1" id="KW-0732">Signal</keyword>
<gene>
    <name evidence="3" type="ORF">F1644_08565</name>
    <name evidence="2" type="ORF">GGR15_003691</name>
</gene>
<dbReference type="GeneID" id="86891339"/>
<evidence type="ECO:0000313" key="2">
    <source>
        <dbReference type="EMBL" id="NJC20048.1"/>
    </source>
</evidence>
<dbReference type="Proteomes" id="UP000576368">
    <property type="component" value="Unassembled WGS sequence"/>
</dbReference>
<name>A0A7X5YGM0_9BACT</name>
<evidence type="ECO:0000313" key="3">
    <source>
        <dbReference type="EMBL" id="WOF12314.1"/>
    </source>
</evidence>
<evidence type="ECO:0000313" key="4">
    <source>
        <dbReference type="Proteomes" id="UP000576368"/>
    </source>
</evidence>
<dbReference type="Proteomes" id="UP001302374">
    <property type="component" value="Chromosome"/>
</dbReference>
<dbReference type="GO" id="GO:0004519">
    <property type="term" value="F:endonuclease activity"/>
    <property type="evidence" value="ECO:0007669"/>
    <property type="project" value="UniProtKB-KW"/>
</dbReference>
<evidence type="ECO:0000313" key="5">
    <source>
        <dbReference type="Proteomes" id="UP001302374"/>
    </source>
</evidence>
<sequence>MKSFLRIILLTVTMATFCVSTYAQKSDRQRMTREQLAEFQAEYIAKELEMDDMTTQQFIKTFCQFQKDIWALGPRPKKDISTCTDEEAEQAIKERFAHSQKILNLRQKYYEEYSKFLSQKQIGRVYELERKMMDHLFHRSQKEKSQKK</sequence>
<dbReference type="RefSeq" id="WP_118305391.1">
    <property type="nucleotide sequence ID" value="NZ_BMPA01000013.1"/>
</dbReference>
<keyword evidence="2" id="KW-0255">Endonuclease</keyword>
<feature type="signal peptide" evidence="1">
    <location>
        <begin position="1"/>
        <end position="25"/>
    </location>
</feature>
<keyword evidence="5" id="KW-1185">Reference proteome</keyword>
<reference evidence="3 5" key="1">
    <citation type="submission" date="2019-09" db="EMBL/GenBank/DDBJ databases">
        <title>Butyricimonas paravirosa DSM 105722 (=214-4 = JCM 18677 = CCUG 65563).</title>
        <authorList>
            <person name="Le Roy T."/>
            <person name="Cani P.D."/>
        </authorList>
    </citation>
    <scope>NUCLEOTIDE SEQUENCE [LARGE SCALE GENOMIC DNA]</scope>
    <source>
        <strain evidence="3 5">DSM 105722</strain>
    </source>
</reference>
<dbReference type="EMBL" id="JAATLI010000014">
    <property type="protein sequence ID" value="NJC20048.1"/>
    <property type="molecule type" value="Genomic_DNA"/>
</dbReference>
<keyword evidence="2" id="KW-0378">Hydrolase</keyword>